<evidence type="ECO:0000313" key="5">
    <source>
        <dbReference type="Proteomes" id="UP000066624"/>
    </source>
</evidence>
<dbReference type="PATRIC" id="fig|1579979.3.peg.2979"/>
<dbReference type="InterPro" id="IPR016164">
    <property type="entry name" value="FAD-linked_Oxase-like_C"/>
</dbReference>
<dbReference type="Pfam" id="PF02913">
    <property type="entry name" value="FAD-oxidase_C"/>
    <property type="match status" value="1"/>
</dbReference>
<dbReference type="STRING" id="1579979.WM2015_2913"/>
<evidence type="ECO:0000256" key="1">
    <source>
        <dbReference type="ARBA" id="ARBA00008000"/>
    </source>
</evidence>
<keyword evidence="2" id="KW-0285">Flavoprotein</keyword>
<dbReference type="InterPro" id="IPR006094">
    <property type="entry name" value="Oxid_FAD_bind_N"/>
</dbReference>
<dbReference type="PANTHER" id="PTHR43716:SF2">
    <property type="entry name" value="BLL6224 PROTEIN"/>
    <property type="match status" value="1"/>
</dbReference>
<gene>
    <name evidence="4" type="ORF">WM2015_2913</name>
</gene>
<dbReference type="Gene3D" id="3.30.43.10">
    <property type="entry name" value="Uridine Diphospho-n-acetylenolpyruvylglucosamine Reductase, domain 2"/>
    <property type="match status" value="1"/>
</dbReference>
<dbReference type="InterPro" id="IPR016171">
    <property type="entry name" value="Vanillyl_alc_oxidase_C-sub2"/>
</dbReference>
<dbReference type="Gene3D" id="3.30.465.10">
    <property type="match status" value="1"/>
</dbReference>
<dbReference type="Pfam" id="PF01565">
    <property type="entry name" value="FAD_binding_4"/>
    <property type="match status" value="1"/>
</dbReference>
<dbReference type="KEGG" id="wma:WM2015_2913"/>
<keyword evidence="3" id="KW-0274">FAD</keyword>
<name>A0A0K0Y028_9GAMM</name>
<evidence type="ECO:0000256" key="3">
    <source>
        <dbReference type="ARBA" id="ARBA00022827"/>
    </source>
</evidence>
<evidence type="ECO:0000256" key="2">
    <source>
        <dbReference type="ARBA" id="ARBA00022630"/>
    </source>
</evidence>
<dbReference type="AlphaFoldDB" id="A0A0K0Y028"/>
<dbReference type="Gene3D" id="1.10.45.10">
    <property type="entry name" value="Vanillyl-alcohol Oxidase, Chain A, domain 4"/>
    <property type="match status" value="1"/>
</dbReference>
<dbReference type="InterPro" id="IPR016167">
    <property type="entry name" value="FAD-bd_PCMH_sub1"/>
</dbReference>
<reference evidence="4 5" key="1">
    <citation type="submission" date="2015-07" db="EMBL/GenBank/DDBJ databases">
        <authorList>
            <person name="Noorani M."/>
        </authorList>
    </citation>
    <scope>NUCLEOTIDE SEQUENCE [LARGE SCALE GENOMIC DNA]</scope>
    <source>
        <strain evidence="4 5">KCTC 42284</strain>
    </source>
</reference>
<dbReference type="SUPFAM" id="SSF55103">
    <property type="entry name" value="FAD-linked oxidases, C-terminal domain"/>
    <property type="match status" value="1"/>
</dbReference>
<dbReference type="InterPro" id="IPR036318">
    <property type="entry name" value="FAD-bd_PCMH-like_sf"/>
</dbReference>
<evidence type="ECO:0000313" key="4">
    <source>
        <dbReference type="EMBL" id="AKS43270.1"/>
    </source>
</evidence>
<dbReference type="EMBL" id="CP012154">
    <property type="protein sequence ID" value="AKS43270.1"/>
    <property type="molecule type" value="Genomic_DNA"/>
</dbReference>
<dbReference type="InterPro" id="IPR016166">
    <property type="entry name" value="FAD-bd_PCMH"/>
</dbReference>
<dbReference type="InterPro" id="IPR016169">
    <property type="entry name" value="FAD-bd_PCMH_sub2"/>
</dbReference>
<dbReference type="Gene3D" id="3.30.70.2190">
    <property type="match status" value="1"/>
</dbReference>
<dbReference type="InterPro" id="IPR051264">
    <property type="entry name" value="FAD-oxidored/transferase_4"/>
</dbReference>
<accession>A0A0K0Y028</accession>
<dbReference type="GO" id="GO:0003824">
    <property type="term" value="F:catalytic activity"/>
    <property type="evidence" value="ECO:0007669"/>
    <property type="project" value="InterPro"/>
</dbReference>
<dbReference type="RefSeq" id="WP_049726769.1">
    <property type="nucleotide sequence ID" value="NZ_CP012154.1"/>
</dbReference>
<organism evidence="4 5">
    <name type="scientific">Wenzhouxiangella marina</name>
    <dbReference type="NCBI Taxonomy" id="1579979"/>
    <lineage>
        <taxon>Bacteria</taxon>
        <taxon>Pseudomonadati</taxon>
        <taxon>Pseudomonadota</taxon>
        <taxon>Gammaproteobacteria</taxon>
        <taxon>Chromatiales</taxon>
        <taxon>Wenzhouxiangellaceae</taxon>
        <taxon>Wenzhouxiangella</taxon>
    </lineage>
</organism>
<dbReference type="SUPFAM" id="SSF56176">
    <property type="entry name" value="FAD-binding/transporter-associated domain-like"/>
    <property type="match status" value="1"/>
</dbReference>
<sequence>MSDRGRDALAALGRLLDGPGLLHEPEDLAPYLNEPRGRFHGRALAVARPESTEQLAAIVRCCSEHELAMVPQGGRTGLVGGASPINGELIISLERMRRLRSIDPIDTSLVVEAGMPLARVRQIAAEHGLRYPVSLASEGTATIGGTLATNAGGNLTIRYGNTRAQVLGLEAVLPDGRVFSELSPLRKDNSGYDLKQLLIGSEGTLGIITAACLRLAPAPRQGVTAMLATHSLDQGLALLRQLRAELGETLSACEFMPRLALDFVLADQPRARDPFDRVHPWYLVVQVESALAGDWLKPALLNVLESALQGGRIDDAVLAESEQAALDFWALREGISRAQARGGVSLKHDISVPVPRIPDFMQAVLSELERAVPGIRPCVFGHLGDGNLHFNLSQPEGLSGEDFRAREADCNRIVFDQVHAVGGSIAAEHGVGQLRREELARGQARKLELMARVKSALDPAGLMNPGKLMPVRP</sequence>
<protein>
    <submittedName>
        <fullName evidence="4">FAD linked oxidase domain protein</fullName>
    </submittedName>
</protein>
<dbReference type="InterPro" id="IPR004113">
    <property type="entry name" value="FAD-bd_oxidored_4_C"/>
</dbReference>
<dbReference type="GO" id="GO:0022904">
    <property type="term" value="P:respiratory electron transport chain"/>
    <property type="evidence" value="ECO:0007669"/>
    <property type="project" value="TreeGrafter"/>
</dbReference>
<keyword evidence="5" id="KW-1185">Reference proteome</keyword>
<dbReference type="PROSITE" id="PS51387">
    <property type="entry name" value="FAD_PCMH"/>
    <property type="match status" value="1"/>
</dbReference>
<dbReference type="Proteomes" id="UP000066624">
    <property type="component" value="Chromosome"/>
</dbReference>
<dbReference type="Gene3D" id="3.30.70.2740">
    <property type="match status" value="1"/>
</dbReference>
<comment type="similarity">
    <text evidence="1">Belongs to the FAD-binding oxidoreductase/transferase type 4 family.</text>
</comment>
<proteinExistence type="inferred from homology"/>
<dbReference type="PANTHER" id="PTHR43716">
    <property type="entry name" value="D-2-HYDROXYGLUTARATE DEHYDROGENASE, MITOCHONDRIAL"/>
    <property type="match status" value="1"/>
</dbReference>
<dbReference type="OrthoDB" id="9811557at2"/>
<dbReference type="GO" id="GO:0071949">
    <property type="term" value="F:FAD binding"/>
    <property type="evidence" value="ECO:0007669"/>
    <property type="project" value="InterPro"/>
</dbReference>